<evidence type="ECO:0000256" key="3">
    <source>
        <dbReference type="ARBA" id="ARBA00022771"/>
    </source>
</evidence>
<dbReference type="Pfam" id="PF01412">
    <property type="entry name" value="ArfGap"/>
    <property type="match status" value="1"/>
</dbReference>
<evidence type="ECO:0000256" key="1">
    <source>
        <dbReference type="ARBA" id="ARBA00022468"/>
    </source>
</evidence>
<dbReference type="Proteomes" id="UP000654370">
    <property type="component" value="Unassembled WGS sequence"/>
</dbReference>
<dbReference type="InterPro" id="IPR002110">
    <property type="entry name" value="Ankyrin_rpt"/>
</dbReference>
<dbReference type="SUPFAM" id="SSF103657">
    <property type="entry name" value="BAR/IMD domain-like"/>
    <property type="match status" value="1"/>
</dbReference>
<dbReference type="CDD" id="cd08204">
    <property type="entry name" value="ArfGap"/>
    <property type="match status" value="1"/>
</dbReference>
<accession>A0A8H7PJI4</accession>
<keyword evidence="11" id="KW-1185">Reference proteome</keyword>
<feature type="repeat" description="ANK" evidence="5">
    <location>
        <begin position="611"/>
        <end position="643"/>
    </location>
</feature>
<dbReference type="SMART" id="SM00233">
    <property type="entry name" value="PH"/>
    <property type="match status" value="1"/>
</dbReference>
<dbReference type="InterPro" id="IPR036770">
    <property type="entry name" value="Ankyrin_rpt-contain_sf"/>
</dbReference>
<keyword evidence="2" id="KW-0479">Metal-binding</keyword>
<dbReference type="GO" id="GO:0005096">
    <property type="term" value="F:GTPase activator activity"/>
    <property type="evidence" value="ECO:0007669"/>
    <property type="project" value="UniProtKB-KW"/>
</dbReference>
<dbReference type="Gene3D" id="1.25.40.20">
    <property type="entry name" value="Ankyrin repeat-containing domain"/>
    <property type="match status" value="1"/>
</dbReference>
<keyword evidence="5" id="KW-0040">ANK repeat</keyword>
<dbReference type="Pfam" id="PF00169">
    <property type="entry name" value="PH"/>
    <property type="match status" value="1"/>
</dbReference>
<evidence type="ECO:0000256" key="5">
    <source>
        <dbReference type="PROSITE-ProRule" id="PRU00023"/>
    </source>
</evidence>
<dbReference type="SUPFAM" id="SSF48403">
    <property type="entry name" value="Ankyrin repeat"/>
    <property type="match status" value="1"/>
</dbReference>
<dbReference type="Gene3D" id="1.10.220.150">
    <property type="entry name" value="Arf GTPase activating protein"/>
    <property type="match status" value="1"/>
</dbReference>
<dbReference type="Pfam" id="PF12796">
    <property type="entry name" value="Ank_2"/>
    <property type="match status" value="1"/>
</dbReference>
<feature type="compositionally biased region" description="Low complexity" evidence="7">
    <location>
        <begin position="248"/>
        <end position="262"/>
    </location>
</feature>
<dbReference type="InterPro" id="IPR027267">
    <property type="entry name" value="AH/BAR_dom_sf"/>
</dbReference>
<dbReference type="InterPro" id="IPR011993">
    <property type="entry name" value="PH-like_dom_sf"/>
</dbReference>
<dbReference type="SMART" id="SM00105">
    <property type="entry name" value="ArfGap"/>
    <property type="match status" value="1"/>
</dbReference>
<protein>
    <recommendedName>
        <fullName evidence="12">ArfGap-domain-containing protein</fullName>
    </recommendedName>
</protein>
<dbReference type="InterPro" id="IPR001164">
    <property type="entry name" value="ArfGAP_dom"/>
</dbReference>
<feature type="region of interest" description="Disordered" evidence="7">
    <location>
        <begin position="248"/>
        <end position="268"/>
    </location>
</feature>
<dbReference type="SUPFAM" id="SSF50729">
    <property type="entry name" value="PH domain-like"/>
    <property type="match status" value="1"/>
</dbReference>
<feature type="region of interest" description="Disordered" evidence="7">
    <location>
        <begin position="694"/>
        <end position="743"/>
    </location>
</feature>
<feature type="domain" description="Arf-GAP" evidence="9">
    <location>
        <begin position="417"/>
        <end position="541"/>
    </location>
</feature>
<dbReference type="PRINTS" id="PR00405">
    <property type="entry name" value="REVINTRACTNG"/>
</dbReference>
<dbReference type="AlphaFoldDB" id="A0A8H7PJI4"/>
<dbReference type="PANTHER" id="PTHR23180:SF160">
    <property type="entry name" value="ADP-RIBOSYLATION FACTOR GTPASE-ACTIVATING PROTEIN EFFECTOR PROTEIN 1"/>
    <property type="match status" value="1"/>
</dbReference>
<dbReference type="InterPro" id="IPR004148">
    <property type="entry name" value="BAR_dom"/>
</dbReference>
<dbReference type="PROSITE" id="PS50003">
    <property type="entry name" value="PH_DOMAIN"/>
    <property type="match status" value="1"/>
</dbReference>
<evidence type="ECO:0008006" key="12">
    <source>
        <dbReference type="Google" id="ProtNLM"/>
    </source>
</evidence>
<dbReference type="FunFam" id="1.10.220.150:FF:000009">
    <property type="entry name" value="stromal membrane-associated protein 1 isoform X1"/>
    <property type="match status" value="1"/>
</dbReference>
<evidence type="ECO:0000256" key="2">
    <source>
        <dbReference type="ARBA" id="ARBA00022723"/>
    </source>
</evidence>
<evidence type="ECO:0000313" key="10">
    <source>
        <dbReference type="EMBL" id="KAG2174895.1"/>
    </source>
</evidence>
<dbReference type="GO" id="GO:0008270">
    <property type="term" value="F:zinc ion binding"/>
    <property type="evidence" value="ECO:0007669"/>
    <property type="project" value="UniProtKB-KW"/>
</dbReference>
<evidence type="ECO:0000256" key="4">
    <source>
        <dbReference type="ARBA" id="ARBA00022833"/>
    </source>
</evidence>
<dbReference type="InterPro" id="IPR037278">
    <property type="entry name" value="ARFGAP/RecO"/>
</dbReference>
<evidence type="ECO:0000259" key="9">
    <source>
        <dbReference type="PROSITE" id="PS50115"/>
    </source>
</evidence>
<dbReference type="OrthoDB" id="10266696at2759"/>
<evidence type="ECO:0000256" key="7">
    <source>
        <dbReference type="SAM" id="MobiDB-lite"/>
    </source>
</evidence>
<feature type="domain" description="PH" evidence="8">
    <location>
        <begin position="271"/>
        <end position="371"/>
    </location>
</feature>
<proteinExistence type="predicted"/>
<comment type="caution">
    <text evidence="10">The sequence shown here is derived from an EMBL/GenBank/DDBJ whole genome shotgun (WGS) entry which is preliminary data.</text>
</comment>
<dbReference type="GO" id="GO:0005737">
    <property type="term" value="C:cytoplasm"/>
    <property type="evidence" value="ECO:0007669"/>
    <property type="project" value="InterPro"/>
</dbReference>
<dbReference type="PROSITE" id="PS50115">
    <property type="entry name" value="ARFGAP"/>
    <property type="match status" value="1"/>
</dbReference>
<reference evidence="10" key="1">
    <citation type="submission" date="2020-12" db="EMBL/GenBank/DDBJ databases">
        <title>Metabolic potential, ecology and presence of endohyphal bacteria is reflected in genomic diversity of Mucoromycotina.</title>
        <authorList>
            <person name="Muszewska A."/>
            <person name="Okrasinska A."/>
            <person name="Steczkiewicz K."/>
            <person name="Drgas O."/>
            <person name="Orlowska M."/>
            <person name="Perlinska-Lenart U."/>
            <person name="Aleksandrzak-Piekarczyk T."/>
            <person name="Szatraj K."/>
            <person name="Zielenkiewicz U."/>
            <person name="Pilsyk S."/>
            <person name="Malc E."/>
            <person name="Mieczkowski P."/>
            <person name="Kruszewska J.S."/>
            <person name="Biernat P."/>
            <person name="Pawlowska J."/>
        </authorList>
    </citation>
    <scope>NUCLEOTIDE SEQUENCE</scope>
    <source>
        <strain evidence="10">WA0000067209</strain>
    </source>
</reference>
<organism evidence="10 11">
    <name type="scientific">Mortierella isabellina</name>
    <name type="common">Filamentous fungus</name>
    <name type="synonym">Umbelopsis isabellina</name>
    <dbReference type="NCBI Taxonomy" id="91625"/>
    <lineage>
        <taxon>Eukaryota</taxon>
        <taxon>Fungi</taxon>
        <taxon>Fungi incertae sedis</taxon>
        <taxon>Mucoromycota</taxon>
        <taxon>Mucoromycotina</taxon>
        <taxon>Umbelopsidomycetes</taxon>
        <taxon>Umbelopsidales</taxon>
        <taxon>Umbelopsidaceae</taxon>
        <taxon>Umbelopsis</taxon>
    </lineage>
</organism>
<dbReference type="EMBL" id="JAEPQZ010000012">
    <property type="protein sequence ID" value="KAG2174895.1"/>
    <property type="molecule type" value="Genomic_DNA"/>
</dbReference>
<dbReference type="SMART" id="SM00248">
    <property type="entry name" value="ANK"/>
    <property type="match status" value="3"/>
</dbReference>
<feature type="compositionally biased region" description="Polar residues" evidence="7">
    <location>
        <begin position="716"/>
        <end position="743"/>
    </location>
</feature>
<dbReference type="Gene3D" id="1.20.1270.60">
    <property type="entry name" value="Arfaptin homology (AH) domain/BAR domain"/>
    <property type="match status" value="1"/>
</dbReference>
<dbReference type="Gene3D" id="2.30.29.30">
    <property type="entry name" value="Pleckstrin-homology domain (PH domain)/Phosphotyrosine-binding domain (PTB)"/>
    <property type="match status" value="1"/>
</dbReference>
<dbReference type="PROSITE" id="PS50088">
    <property type="entry name" value="ANK_REPEAT"/>
    <property type="match status" value="1"/>
</dbReference>
<sequence>MPALDLKGCVEDSPVFRRRIAAHEESISNFDSSLKSLAKLVRSQVDLSAAVEFATIAQSQDDPIVGHALEKFGKSLTEVEKCRNLMNTHITTMFLEPLDQFIRNELSPVKELKKKFEKSSDETDTSLAKLMSKKPKDLTILEAARDLAENRRRFQTDYMEYVMKLNEVEAKKKFDFVENILGYMYNSSVFHHQGYEILKDLEPYMRDLTGLLQDSRQRYSEELVESQSFQLQCVKTLIENSHISPDIRPASPSMGSARSSSSDMIPKAQGPVSKAGYLFERKSGRMLQSWVRRYFSIDGEDLIVTTRNAKLGRDEDQPTSINLRVCSIRIADNYDRRFTFEIISPSRVIALQAENEADMLDWVNSLKMVNQLALNSDKVLASSFRIFGGGKKPHAAENHTGKKPPVPFTEISTESDKELIKRVRSLPGNNFCADCSAADPDWASINLGTLLCIECSGIHRSLGVHVSKVRSVTLDKWESESIEIMLLLGNVKTNEIFEAKINNEKQQKPLQPSSTRAEKDQFITDKYVRRKYVLDSDEAERENVNKEFWAAIKDSNLHTALRCLALGADINYRNPDDNLRTALHIAVLQEDVVAVEFLLQWFCDVDQGDADGWTSLHHAASENNVRFVLTLLRRHGKPDVQNNEGKTPLGIAVDKQHVQAVTALRLFAFDKQHNSSPASSSDFGFREAMSSFKSPRLEHRNSTASHSAVDLRPGAASNSDSSAVEKTSILNDDQNSTLLRTSD</sequence>
<evidence type="ECO:0000259" key="8">
    <source>
        <dbReference type="PROSITE" id="PS50003"/>
    </source>
</evidence>
<dbReference type="InterPro" id="IPR045258">
    <property type="entry name" value="ACAP1/2/3-like"/>
</dbReference>
<dbReference type="InterPro" id="IPR038508">
    <property type="entry name" value="ArfGAP_dom_sf"/>
</dbReference>
<dbReference type="InterPro" id="IPR001849">
    <property type="entry name" value="PH_domain"/>
</dbReference>
<name>A0A8H7PJI4_MORIS</name>
<evidence type="ECO:0000313" key="11">
    <source>
        <dbReference type="Proteomes" id="UP000654370"/>
    </source>
</evidence>
<gene>
    <name evidence="10" type="ORF">INT43_005957</name>
</gene>
<dbReference type="SUPFAM" id="SSF57863">
    <property type="entry name" value="ArfGap/RecO-like zinc finger"/>
    <property type="match status" value="1"/>
</dbReference>
<dbReference type="Pfam" id="PF16746">
    <property type="entry name" value="BAR_3"/>
    <property type="match status" value="1"/>
</dbReference>
<keyword evidence="1" id="KW-0343">GTPase activation</keyword>
<evidence type="ECO:0000256" key="6">
    <source>
        <dbReference type="PROSITE-ProRule" id="PRU00288"/>
    </source>
</evidence>
<keyword evidence="4" id="KW-0862">Zinc</keyword>
<dbReference type="PANTHER" id="PTHR23180">
    <property type="entry name" value="CENTAURIN/ARF"/>
    <property type="match status" value="1"/>
</dbReference>
<keyword evidence="3 6" id="KW-0863">Zinc-finger</keyword>